<comment type="caution">
    <text evidence="4">The sequence shown here is derived from an EMBL/GenBank/DDBJ whole genome shotgun (WGS) entry which is preliminary data.</text>
</comment>
<evidence type="ECO:0000256" key="1">
    <source>
        <dbReference type="SAM" id="MobiDB-lite"/>
    </source>
</evidence>
<dbReference type="GO" id="GO:0046983">
    <property type="term" value="F:protein dimerization activity"/>
    <property type="evidence" value="ECO:0007669"/>
    <property type="project" value="InterPro"/>
</dbReference>
<evidence type="ECO:0000313" key="4">
    <source>
        <dbReference type="EMBL" id="KPA41189.1"/>
    </source>
</evidence>
<dbReference type="AlphaFoldDB" id="A0A0M9EW87"/>
<dbReference type="GO" id="GO:0000747">
    <property type="term" value="P:conjugation with cellular fusion"/>
    <property type="evidence" value="ECO:0007669"/>
    <property type="project" value="TreeGrafter"/>
</dbReference>
<dbReference type="InterPro" id="IPR003961">
    <property type="entry name" value="FN3_dom"/>
</dbReference>
<dbReference type="GO" id="GO:0034044">
    <property type="term" value="C:exomer complex"/>
    <property type="evidence" value="ECO:0007669"/>
    <property type="project" value="TreeGrafter"/>
</dbReference>
<dbReference type="InterPro" id="IPR036116">
    <property type="entry name" value="FN3_sf"/>
</dbReference>
<sequence length="406" mass="44451">MLVSLTVGKVDAGVTVLLTPDKRLIEFPSILLPPNISSGSIVDINVSQNATKEAAADRAFQALQDSIYNSFGASEPTTPVLRCRNATQTSVVLEWDPIQLATADLISLSLYRNGQKAGNIPRPLQMHSTKISGLAVDTEYTFHLVLRTSAGTYVSERVPVRTHKMTDLRGITITTGILPGSIKENLTKAVERIGAKIVDGVRIDTTHFVTTEGRGQQWEKAVESNIPVVRPEWVEACEKGGRILGVTKFYLDAMKPGPPAEESTPPPPPEKEEKSLPVPPSQNGESASRSEEKLDEKALEKDENEKKEAEEPEENGDKKSSSDSSSEDDEDAEVEQKAMKSPQEEQKVRFEDKEEQKVALRPTSNGESAKPEQENEQEKSEDESDDETTAKTAPTPDGASFQEVEL</sequence>
<dbReference type="PANTHER" id="PTHR47351:SF1">
    <property type="entry name" value="CHITIN BIOSYNTHESIS PROTEIN CHS5"/>
    <property type="match status" value="1"/>
</dbReference>
<dbReference type="EMBL" id="JXCE01000105">
    <property type="protein sequence ID" value="KPA41189.1"/>
    <property type="molecule type" value="Genomic_DNA"/>
</dbReference>
<evidence type="ECO:0000259" key="2">
    <source>
        <dbReference type="PROSITE" id="PS50172"/>
    </source>
</evidence>
<accession>A0A0M9EW87</accession>
<dbReference type="GO" id="GO:0006893">
    <property type="term" value="P:Golgi to plasma membrane transport"/>
    <property type="evidence" value="ECO:0007669"/>
    <property type="project" value="TreeGrafter"/>
</dbReference>
<proteinExistence type="predicted"/>
<feature type="compositionally biased region" description="Basic and acidic residues" evidence="1">
    <location>
        <begin position="288"/>
        <end position="321"/>
    </location>
</feature>
<dbReference type="Proteomes" id="UP000037904">
    <property type="component" value="Unassembled WGS sequence"/>
</dbReference>
<dbReference type="PROSITE" id="PS50172">
    <property type="entry name" value="BRCT"/>
    <property type="match status" value="1"/>
</dbReference>
<feature type="domain" description="BRCT" evidence="2">
    <location>
        <begin position="163"/>
        <end position="251"/>
    </location>
</feature>
<dbReference type="Pfam" id="PF16892">
    <property type="entry name" value="CHS5_N"/>
    <property type="match status" value="1"/>
</dbReference>
<dbReference type="PROSITE" id="PS50853">
    <property type="entry name" value="FN3"/>
    <property type="match status" value="1"/>
</dbReference>
<keyword evidence="5" id="KW-1185">Reference proteome</keyword>
<dbReference type="Gene3D" id="6.20.120.50">
    <property type="match status" value="1"/>
</dbReference>
<dbReference type="InterPro" id="IPR013783">
    <property type="entry name" value="Ig-like_fold"/>
</dbReference>
<dbReference type="SUPFAM" id="SSF49265">
    <property type="entry name" value="Fibronectin type III"/>
    <property type="match status" value="1"/>
</dbReference>
<dbReference type="InterPro" id="IPR031673">
    <property type="entry name" value="Chs5_N"/>
</dbReference>
<protein>
    <submittedName>
        <fullName evidence="4">Chitin biosynthesis protein chs5</fullName>
    </submittedName>
</protein>
<reference evidence="4 5" key="1">
    <citation type="submission" date="2015-04" db="EMBL/GenBank/DDBJ databases">
        <title>The draft genome sequence of Fusarium langsethiae, a T-2/HT-2 mycotoxin producer.</title>
        <authorList>
            <person name="Lysoe E."/>
            <person name="Divon H.H."/>
            <person name="Terzi V."/>
            <person name="Orru L."/>
            <person name="Lamontanara A."/>
            <person name="Kolseth A.-K."/>
            <person name="Frandsen R.J."/>
            <person name="Nielsen K."/>
            <person name="Thrane U."/>
        </authorList>
    </citation>
    <scope>NUCLEOTIDE SEQUENCE [LARGE SCALE GENOMIC DNA]</scope>
    <source>
        <strain evidence="4 5">Fl201059</strain>
    </source>
</reference>
<feature type="compositionally biased region" description="Basic and acidic residues" evidence="1">
    <location>
        <begin position="369"/>
        <end position="378"/>
    </location>
</feature>
<feature type="domain" description="Fibronectin type-III" evidence="3">
    <location>
        <begin position="75"/>
        <end position="169"/>
    </location>
</feature>
<dbReference type="InterPro" id="IPR052827">
    <property type="entry name" value="CHS_Export/Cell_Fusion_Reg"/>
</dbReference>
<dbReference type="OrthoDB" id="245697at2759"/>
<dbReference type="InterPro" id="IPR001357">
    <property type="entry name" value="BRCT_dom"/>
</dbReference>
<dbReference type="GO" id="GO:0005802">
    <property type="term" value="C:trans-Golgi network"/>
    <property type="evidence" value="ECO:0007669"/>
    <property type="project" value="TreeGrafter"/>
</dbReference>
<dbReference type="Pfam" id="PF16893">
    <property type="entry name" value="fn3_2"/>
    <property type="match status" value="1"/>
</dbReference>
<dbReference type="SUPFAM" id="SSF52113">
    <property type="entry name" value="BRCT domain"/>
    <property type="match status" value="1"/>
</dbReference>
<dbReference type="SMART" id="SM00292">
    <property type="entry name" value="BRCT"/>
    <property type="match status" value="1"/>
</dbReference>
<gene>
    <name evidence="4" type="ORF">FLAG1_05929</name>
</gene>
<feature type="region of interest" description="Disordered" evidence="1">
    <location>
        <begin position="254"/>
        <end position="406"/>
    </location>
</feature>
<feature type="compositionally biased region" description="Pro residues" evidence="1">
    <location>
        <begin position="256"/>
        <end position="268"/>
    </location>
</feature>
<dbReference type="CDD" id="cd00063">
    <property type="entry name" value="FN3"/>
    <property type="match status" value="1"/>
</dbReference>
<dbReference type="Gene3D" id="2.60.40.10">
    <property type="entry name" value="Immunoglobulins"/>
    <property type="match status" value="1"/>
</dbReference>
<dbReference type="InterPro" id="IPR036420">
    <property type="entry name" value="BRCT_dom_sf"/>
</dbReference>
<feature type="compositionally biased region" description="Basic and acidic residues" evidence="1">
    <location>
        <begin position="334"/>
        <end position="358"/>
    </location>
</feature>
<dbReference type="Pfam" id="PF12738">
    <property type="entry name" value="PTCB-BRCT"/>
    <property type="match status" value="1"/>
</dbReference>
<dbReference type="FunFam" id="2.60.40.10:FF:000453">
    <property type="entry name" value="Chitin biosynthesis protein CHS5"/>
    <property type="match status" value="1"/>
</dbReference>
<organism evidence="4 5">
    <name type="scientific">Fusarium langsethiae</name>
    <dbReference type="NCBI Taxonomy" id="179993"/>
    <lineage>
        <taxon>Eukaryota</taxon>
        <taxon>Fungi</taxon>
        <taxon>Dikarya</taxon>
        <taxon>Ascomycota</taxon>
        <taxon>Pezizomycotina</taxon>
        <taxon>Sordariomycetes</taxon>
        <taxon>Hypocreomycetidae</taxon>
        <taxon>Hypocreales</taxon>
        <taxon>Nectriaceae</taxon>
        <taxon>Fusarium</taxon>
    </lineage>
</organism>
<evidence type="ECO:0000259" key="3">
    <source>
        <dbReference type="PROSITE" id="PS50853"/>
    </source>
</evidence>
<dbReference type="CDD" id="cd13945">
    <property type="entry name" value="Chs5_N"/>
    <property type="match status" value="1"/>
</dbReference>
<name>A0A0M9EW87_FUSLA</name>
<evidence type="ECO:0000313" key="5">
    <source>
        <dbReference type="Proteomes" id="UP000037904"/>
    </source>
</evidence>
<dbReference type="Gene3D" id="3.40.50.10190">
    <property type="entry name" value="BRCT domain"/>
    <property type="match status" value="1"/>
</dbReference>
<dbReference type="InterPro" id="IPR031669">
    <property type="entry name" value="Fn3_2"/>
</dbReference>
<dbReference type="PANTHER" id="PTHR47351">
    <property type="entry name" value="CHITIN BIOSYNTHESIS PROTEIN CHS5"/>
    <property type="match status" value="1"/>
</dbReference>